<dbReference type="Gene3D" id="2.60.20.10">
    <property type="entry name" value="Crystallins"/>
    <property type="match status" value="1"/>
</dbReference>
<dbReference type="InterPro" id="IPR004991">
    <property type="entry name" value="Aerolysin-like"/>
</dbReference>
<reference evidence="2" key="1">
    <citation type="journal article" date="2017" name="Genome Biol. Evol.">
        <title>The complete genome sequence of the phytopathogenic fungus Sclerotinia sclerotiorum reveals insights into the genome architecture of broad host range pathogens.</title>
        <authorList>
            <person name="Derbyshire M."/>
            <person name="Denton-Giles M."/>
            <person name="Hegedus D."/>
            <person name="Seifbarghy S."/>
            <person name="Rollins J."/>
            <person name="van Kan J."/>
            <person name="Seidl M.F."/>
            <person name="Faino L."/>
            <person name="Mbengue M."/>
            <person name="Navaud O."/>
            <person name="Raffaele S."/>
            <person name="Hammond-Kosack K."/>
            <person name="Heard S."/>
            <person name="Oliver R."/>
        </authorList>
    </citation>
    <scope>NUCLEOTIDE SEQUENCE [LARGE SCALE GENOMIC DNA]</scope>
    <source>
        <strain evidence="2">ATCC 18683 / 1980 / Ss-1</strain>
    </source>
</reference>
<sequence>MDIGKVLQQAIDNVLMIQSGYLTPAGLTSISSYGIPFQVPSGTVALFQDPNFRGARSDLRLSDYTINQRHVIPNANYDSASVILYNLPTNTVVTLISGYKNDENKVANLKDCDTCLDLVGTGKTASIELWSLGINDAVSMFFWRTVDLNMGAIELFADGNFTGRRSTIFLSEWAPDTVHSLSGWSINNSTSSMRWHSMKDRQTAVVYDGADGTGSSYSNIKGWGIKEVPYMWDVRFNDCISSFKWNSIVPKKEIIEPFNVMASNSSNAFGLTAVNEGVNNSSEVQTISVSLNNSTAQTTTVETTDQHVAGVSASFTQTASAGVEGVASTSTSWTVAVNYSYTRTDTRSTSETKTIDLNITQSVNAPARTRYKATLLVTIGRLPATEYITTAQRWYSEPVTGSVIDPSNNNWYKRTEDVRINISGSLACTTNVNIQATPL</sequence>
<organism evidence="1 2">
    <name type="scientific">Sclerotinia sclerotiorum (strain ATCC 18683 / 1980 / Ss-1)</name>
    <name type="common">White mold</name>
    <name type="synonym">Whetzelinia sclerotiorum</name>
    <dbReference type="NCBI Taxonomy" id="665079"/>
    <lineage>
        <taxon>Eukaryota</taxon>
        <taxon>Fungi</taxon>
        <taxon>Dikarya</taxon>
        <taxon>Ascomycota</taxon>
        <taxon>Pezizomycotina</taxon>
        <taxon>Leotiomycetes</taxon>
        <taxon>Helotiales</taxon>
        <taxon>Sclerotiniaceae</taxon>
        <taxon>Sclerotinia</taxon>
    </lineage>
</organism>
<dbReference type="Proteomes" id="UP000177798">
    <property type="component" value="Chromosome 3"/>
</dbReference>
<dbReference type="Gene3D" id="2.170.15.10">
    <property type="entry name" value="Proaerolysin, chain A, domain 3"/>
    <property type="match status" value="1"/>
</dbReference>
<dbReference type="RefSeq" id="XP_001598331.1">
    <property type="nucleotide sequence ID" value="XM_001598281.1"/>
</dbReference>
<dbReference type="KEGG" id="ssl:SS1G_00417"/>
<protein>
    <submittedName>
        <fullName evidence="1">Uncharacterized protein</fullName>
    </submittedName>
</protein>
<dbReference type="EMBL" id="CP017816">
    <property type="protein sequence ID" value="APA07960.1"/>
    <property type="molecule type" value="Genomic_DNA"/>
</dbReference>
<evidence type="ECO:0000313" key="1">
    <source>
        <dbReference type="EMBL" id="APA07960.1"/>
    </source>
</evidence>
<dbReference type="VEuPathDB" id="FungiDB:sscle_03g027300"/>
<dbReference type="OrthoDB" id="4692089at2759"/>
<gene>
    <name evidence="1" type="ORF">sscle_03g027300</name>
</gene>
<proteinExistence type="predicted"/>
<accession>A0A1D9PZ43</accession>
<dbReference type="AlphaFoldDB" id="A0A1D9PZ43"/>
<dbReference type="OMA" id="KTTATRW"/>
<evidence type="ECO:0000313" key="2">
    <source>
        <dbReference type="Proteomes" id="UP000177798"/>
    </source>
</evidence>
<dbReference type="Pfam" id="PF03318">
    <property type="entry name" value="ETX_MTX2"/>
    <property type="match status" value="1"/>
</dbReference>
<dbReference type="SUPFAM" id="SSF56973">
    <property type="entry name" value="Aerolisin/ETX pore-forming domain"/>
    <property type="match status" value="1"/>
</dbReference>
<name>A0A1D9PZ43_SCLS1</name>